<dbReference type="SUPFAM" id="SSF100934">
    <property type="entry name" value="Heat shock protein 70kD (HSP70), C-terminal subdomain"/>
    <property type="match status" value="1"/>
</dbReference>
<accession>A0A9D1KT51</accession>
<evidence type="ECO:0000256" key="4">
    <source>
        <dbReference type="ARBA" id="ARBA00022553"/>
    </source>
</evidence>
<dbReference type="InterPro" id="IPR018181">
    <property type="entry name" value="Heat_shock_70_CS"/>
</dbReference>
<reference evidence="13" key="2">
    <citation type="journal article" date="2021" name="PeerJ">
        <title>Extensive microbial diversity within the chicken gut microbiome revealed by metagenomics and culture.</title>
        <authorList>
            <person name="Gilroy R."/>
            <person name="Ravi A."/>
            <person name="Getino M."/>
            <person name="Pursley I."/>
            <person name="Horton D.L."/>
            <person name="Alikhan N.F."/>
            <person name="Baker D."/>
            <person name="Gharbi K."/>
            <person name="Hall N."/>
            <person name="Watson M."/>
            <person name="Adriaenssens E.M."/>
            <person name="Foster-Nyarko E."/>
            <person name="Jarju S."/>
            <person name="Secka A."/>
            <person name="Antonio M."/>
            <person name="Oren A."/>
            <person name="Chaudhuri R.R."/>
            <person name="La Ragione R."/>
            <person name="Hildebrand F."/>
            <person name="Pallen M.J."/>
        </authorList>
    </citation>
    <scope>NUCLEOTIDE SEQUENCE</scope>
    <source>
        <strain evidence="13">ChiBcec7-5410</strain>
    </source>
</reference>
<feature type="compositionally biased region" description="Basic and acidic residues" evidence="11">
    <location>
        <begin position="613"/>
        <end position="622"/>
    </location>
</feature>
<keyword evidence="8 9" id="KW-0143">Chaperone</keyword>
<evidence type="ECO:0000256" key="11">
    <source>
        <dbReference type="SAM" id="MobiDB-lite"/>
    </source>
</evidence>
<dbReference type="PRINTS" id="PR00301">
    <property type="entry name" value="HEATSHOCK70"/>
</dbReference>
<dbReference type="Gene3D" id="3.30.420.40">
    <property type="match status" value="2"/>
</dbReference>
<reference evidence="13" key="1">
    <citation type="submission" date="2020-10" db="EMBL/GenBank/DDBJ databases">
        <authorList>
            <person name="Gilroy R."/>
        </authorList>
    </citation>
    <scope>NUCLEOTIDE SEQUENCE</scope>
    <source>
        <strain evidence="13">ChiBcec7-5410</strain>
    </source>
</reference>
<dbReference type="FunFam" id="2.60.34.10:FF:000014">
    <property type="entry name" value="Chaperone protein DnaK HSP70"/>
    <property type="match status" value="1"/>
</dbReference>
<evidence type="ECO:0000313" key="14">
    <source>
        <dbReference type="Proteomes" id="UP000824160"/>
    </source>
</evidence>
<dbReference type="Gene3D" id="1.20.1270.10">
    <property type="match status" value="1"/>
</dbReference>
<dbReference type="GO" id="GO:0051082">
    <property type="term" value="F:unfolded protein binding"/>
    <property type="evidence" value="ECO:0007669"/>
    <property type="project" value="InterPro"/>
</dbReference>
<dbReference type="GO" id="GO:0051301">
    <property type="term" value="P:cell division"/>
    <property type="evidence" value="ECO:0007669"/>
    <property type="project" value="InterPro"/>
</dbReference>
<sequence>MGKIIGIDLGTTNSCVAVMENGEPVVIANHEGMRTTPSVVSFSKDGERMVGAVAKRQAVMNPDRTIASIKRHMGSDYKVSIDGKSYTPQEVSAMILQKLKADAEAYLGEPVTEAVITCPAYFTDAQRQATKDAGHIAGLDVKRIINEPTAAALAYGADKEGDQKVMVYDLGGGTFDVSIIEMGEGVQEVLATAGNNHLGGDDFDQRIIDWLVQGFKTSDGVDLTGDKMAMQRLKDAAEKAKIDLSGVTSTQITLPFICVDKTGTPKNLDVTLTRAKFNELTSDLVDATMGPVRQALSDAGLTARDLNKILLVGGSTRIVAVQEAVKNATGMEPSKNLNPDECVAIGAAIQGGVLGGEVKGLLLLDVTPLSLGLETLGGVFTRIIDRNTTIPTKKSQIFSTAADGQTSVEIHVLQGEREFAKDNKSMGMFRLDGIPAAPRGVPQIEVTFDIDANGIVHVSAKDLGTGKEQQITITSSTNMSKEDIDKAVREAEAFAAEDKKAREAVDIRNNADQMVFQTEKTLKEVGDKVSGAEKSEVESKLNDLKEALKGSDIELIKSKQEELQKAFYALSEKLYQAQAAAQGGAQGAGPDMGNMGGNMGGNAQNSDPNVVDADFREVNDNN</sequence>
<dbReference type="GO" id="GO:0005524">
    <property type="term" value="F:ATP binding"/>
    <property type="evidence" value="ECO:0007669"/>
    <property type="project" value="UniProtKB-UniRule"/>
</dbReference>
<dbReference type="Gene3D" id="2.60.34.10">
    <property type="entry name" value="Substrate Binding Domain Of DNAk, Chain A, domain 1"/>
    <property type="match status" value="1"/>
</dbReference>
<dbReference type="FunFam" id="3.90.640.10:FF:000003">
    <property type="entry name" value="Molecular chaperone DnaK"/>
    <property type="match status" value="1"/>
</dbReference>
<gene>
    <name evidence="9 13" type="primary">dnaK</name>
    <name evidence="13" type="ORF">IAC43_08665</name>
</gene>
<evidence type="ECO:0000256" key="3">
    <source>
        <dbReference type="ARBA" id="ARBA00014415"/>
    </source>
</evidence>
<proteinExistence type="evidence at transcript level"/>
<feature type="domain" description="SHS2" evidence="12">
    <location>
        <begin position="4"/>
        <end position="258"/>
    </location>
</feature>
<dbReference type="InterPro" id="IPR013126">
    <property type="entry name" value="Hsp_70_fam"/>
</dbReference>
<comment type="function">
    <text evidence="1 9">Acts as a chaperone.</text>
</comment>
<feature type="compositionally biased region" description="Low complexity" evidence="11">
    <location>
        <begin position="581"/>
        <end position="593"/>
    </location>
</feature>
<dbReference type="InterPro" id="IPR029048">
    <property type="entry name" value="HSP70_C_sf"/>
</dbReference>
<dbReference type="SUPFAM" id="SSF53067">
    <property type="entry name" value="Actin-like ATPase domain"/>
    <property type="match status" value="2"/>
</dbReference>
<dbReference type="FunFam" id="1.20.1270.10:FF:000001">
    <property type="entry name" value="Molecular chaperone DnaK"/>
    <property type="match status" value="1"/>
</dbReference>
<dbReference type="InterPro" id="IPR029047">
    <property type="entry name" value="HSP70_peptide-bd_sf"/>
</dbReference>
<dbReference type="PANTHER" id="PTHR19375">
    <property type="entry name" value="HEAT SHOCK PROTEIN 70KDA"/>
    <property type="match status" value="1"/>
</dbReference>
<evidence type="ECO:0000313" key="13">
    <source>
        <dbReference type="EMBL" id="HIT95246.1"/>
    </source>
</evidence>
<dbReference type="SMART" id="SM00842">
    <property type="entry name" value="FtsA"/>
    <property type="match status" value="1"/>
</dbReference>
<keyword evidence="7 9" id="KW-0346">Stress response</keyword>
<dbReference type="HAMAP" id="MF_00332">
    <property type="entry name" value="DnaK"/>
    <property type="match status" value="1"/>
</dbReference>
<keyword evidence="6 9" id="KW-0067">ATP-binding</keyword>
<dbReference type="InterPro" id="IPR012725">
    <property type="entry name" value="Chaperone_DnaK"/>
</dbReference>
<protein>
    <recommendedName>
        <fullName evidence="3 9">Chaperone protein DnaK</fullName>
    </recommendedName>
    <alternativeName>
        <fullName evidence="9">HSP70</fullName>
    </alternativeName>
    <alternativeName>
        <fullName evidence="9">Heat shock 70 kDa protein</fullName>
    </alternativeName>
    <alternativeName>
        <fullName evidence="9">Heat shock protein 70</fullName>
    </alternativeName>
</protein>
<dbReference type="FunFam" id="3.30.420.40:FF:000071">
    <property type="entry name" value="Molecular chaperone DnaK"/>
    <property type="match status" value="1"/>
</dbReference>
<dbReference type="SUPFAM" id="SSF100920">
    <property type="entry name" value="Heat shock protein 70kD (HSP70), peptide-binding domain"/>
    <property type="match status" value="1"/>
</dbReference>
<evidence type="ECO:0000256" key="9">
    <source>
        <dbReference type="HAMAP-Rule" id="MF_00332"/>
    </source>
</evidence>
<dbReference type="CDD" id="cd10234">
    <property type="entry name" value="ASKHA_NBD_HSP70_DnaK-like"/>
    <property type="match status" value="1"/>
</dbReference>
<evidence type="ECO:0000259" key="12">
    <source>
        <dbReference type="SMART" id="SM00842"/>
    </source>
</evidence>
<evidence type="ECO:0000256" key="1">
    <source>
        <dbReference type="ARBA" id="ARBA00002290"/>
    </source>
</evidence>
<dbReference type="Gene3D" id="3.90.640.10">
    <property type="entry name" value="Actin, Chain A, domain 4"/>
    <property type="match status" value="1"/>
</dbReference>
<dbReference type="Pfam" id="PF00012">
    <property type="entry name" value="HSP70"/>
    <property type="match status" value="1"/>
</dbReference>
<dbReference type="InterPro" id="IPR003494">
    <property type="entry name" value="SHS2_FtsA"/>
</dbReference>
<dbReference type="NCBIfam" id="TIGR02350">
    <property type="entry name" value="prok_dnaK"/>
    <property type="match status" value="1"/>
</dbReference>
<evidence type="ECO:0000256" key="7">
    <source>
        <dbReference type="ARBA" id="ARBA00023016"/>
    </source>
</evidence>
<evidence type="ECO:0000256" key="8">
    <source>
        <dbReference type="ARBA" id="ARBA00023186"/>
    </source>
</evidence>
<evidence type="ECO:0000256" key="5">
    <source>
        <dbReference type="ARBA" id="ARBA00022741"/>
    </source>
</evidence>
<comment type="similarity">
    <text evidence="2 9 10">Belongs to the heat shock protein 70 family.</text>
</comment>
<evidence type="ECO:0000256" key="2">
    <source>
        <dbReference type="ARBA" id="ARBA00007381"/>
    </source>
</evidence>
<dbReference type="NCBIfam" id="NF001413">
    <property type="entry name" value="PRK00290.1"/>
    <property type="match status" value="1"/>
</dbReference>
<dbReference type="GO" id="GO:0140662">
    <property type="term" value="F:ATP-dependent protein folding chaperone"/>
    <property type="evidence" value="ECO:0007669"/>
    <property type="project" value="InterPro"/>
</dbReference>
<dbReference type="EMBL" id="DVLW01000237">
    <property type="protein sequence ID" value="HIT95246.1"/>
    <property type="molecule type" value="Genomic_DNA"/>
</dbReference>
<dbReference type="PROSITE" id="PS00329">
    <property type="entry name" value="HSP70_2"/>
    <property type="match status" value="1"/>
</dbReference>
<dbReference type="Proteomes" id="UP000824160">
    <property type="component" value="Unassembled WGS sequence"/>
</dbReference>
<evidence type="ECO:0000256" key="10">
    <source>
        <dbReference type="RuleBase" id="RU003322"/>
    </source>
</evidence>
<keyword evidence="4 9" id="KW-0597">Phosphoprotein</keyword>
<feature type="region of interest" description="Disordered" evidence="11">
    <location>
        <begin position="581"/>
        <end position="622"/>
    </location>
</feature>
<name>A0A9D1KT51_9FIRM</name>
<evidence type="ECO:0000256" key="6">
    <source>
        <dbReference type="ARBA" id="ARBA00022840"/>
    </source>
</evidence>
<comment type="induction">
    <text evidence="9">By stress conditions e.g. heat shock.</text>
</comment>
<dbReference type="InterPro" id="IPR043129">
    <property type="entry name" value="ATPase_NBD"/>
</dbReference>
<dbReference type="AlphaFoldDB" id="A0A9D1KT51"/>
<dbReference type="PROSITE" id="PS00297">
    <property type="entry name" value="HSP70_1"/>
    <property type="match status" value="1"/>
</dbReference>
<feature type="modified residue" description="Phosphothreonine; by autocatalysis" evidence="9">
    <location>
        <position position="174"/>
    </location>
</feature>
<organism evidence="13 14">
    <name type="scientific">Candidatus Faecivivens stercoripullorum</name>
    <dbReference type="NCBI Taxonomy" id="2840805"/>
    <lineage>
        <taxon>Bacteria</taxon>
        <taxon>Bacillati</taxon>
        <taxon>Bacillota</taxon>
        <taxon>Clostridia</taxon>
        <taxon>Eubacteriales</taxon>
        <taxon>Oscillospiraceae</taxon>
        <taxon>Oscillospiraceae incertae sedis</taxon>
        <taxon>Candidatus Faecivivens</taxon>
    </lineage>
</organism>
<keyword evidence="5 9" id="KW-0547">Nucleotide-binding</keyword>
<comment type="caution">
    <text evidence="13">The sequence shown here is derived from an EMBL/GenBank/DDBJ whole genome shotgun (WGS) entry which is preliminary data.</text>
</comment>